<keyword evidence="2" id="KW-0732">Signal</keyword>
<protein>
    <submittedName>
        <fullName evidence="3">Uncharacterized protein</fullName>
    </submittedName>
</protein>
<gene>
    <name evidence="3" type="ORF">PHMEG_00029607</name>
</gene>
<dbReference type="EMBL" id="NBNE01008528">
    <property type="protein sequence ID" value="OWY99392.1"/>
    <property type="molecule type" value="Genomic_DNA"/>
</dbReference>
<feature type="chain" id="PRO_5012646454" evidence="2">
    <location>
        <begin position="29"/>
        <end position="179"/>
    </location>
</feature>
<evidence type="ECO:0000256" key="2">
    <source>
        <dbReference type="SAM" id="SignalP"/>
    </source>
</evidence>
<evidence type="ECO:0000313" key="4">
    <source>
        <dbReference type="Proteomes" id="UP000198211"/>
    </source>
</evidence>
<evidence type="ECO:0000256" key="1">
    <source>
        <dbReference type="SAM" id="Coils"/>
    </source>
</evidence>
<evidence type="ECO:0000313" key="3">
    <source>
        <dbReference type="EMBL" id="OWY99392.1"/>
    </source>
</evidence>
<comment type="caution">
    <text evidence="3">The sequence shown here is derived from an EMBL/GenBank/DDBJ whole genome shotgun (WGS) entry which is preliminary data.</text>
</comment>
<name>A0A225V2A1_9STRA</name>
<proteinExistence type="predicted"/>
<dbReference type="Proteomes" id="UP000198211">
    <property type="component" value="Unassembled WGS sequence"/>
</dbReference>
<accession>A0A225V2A1</accession>
<dbReference type="AlphaFoldDB" id="A0A225V2A1"/>
<feature type="signal peptide" evidence="2">
    <location>
        <begin position="1"/>
        <end position="28"/>
    </location>
</feature>
<organism evidence="3 4">
    <name type="scientific">Phytophthora megakarya</name>
    <dbReference type="NCBI Taxonomy" id="4795"/>
    <lineage>
        <taxon>Eukaryota</taxon>
        <taxon>Sar</taxon>
        <taxon>Stramenopiles</taxon>
        <taxon>Oomycota</taxon>
        <taxon>Peronosporomycetes</taxon>
        <taxon>Peronosporales</taxon>
        <taxon>Peronosporaceae</taxon>
        <taxon>Phytophthora</taxon>
    </lineage>
</organism>
<reference evidence="4" key="1">
    <citation type="submission" date="2017-03" db="EMBL/GenBank/DDBJ databases">
        <title>Phytopthora megakarya and P. palmivora, two closely related causual agents of cacao black pod achieved similar genome size and gene model numbers by different mechanisms.</title>
        <authorList>
            <person name="Ali S."/>
            <person name="Shao J."/>
            <person name="Larry D.J."/>
            <person name="Kronmiller B."/>
            <person name="Shen D."/>
            <person name="Strem M.D."/>
            <person name="Melnick R.L."/>
            <person name="Guiltinan M.J."/>
            <person name="Tyler B.M."/>
            <person name="Meinhardt L.W."/>
            <person name="Bailey B.A."/>
        </authorList>
    </citation>
    <scope>NUCLEOTIDE SEQUENCE [LARGE SCALE GENOMIC DNA]</scope>
    <source>
        <strain evidence="4">zdho120</strain>
    </source>
</reference>
<feature type="coiled-coil region" evidence="1">
    <location>
        <begin position="92"/>
        <end position="119"/>
    </location>
</feature>
<feature type="non-terminal residue" evidence="3">
    <location>
        <position position="179"/>
    </location>
</feature>
<dbReference type="OrthoDB" id="110295at2759"/>
<sequence>MGRKQRGYAVKAKLAAVALVELVGLPAAIEELEYPHGTVHGWLKAKLRAFKRNKLGKTTKGQGRKESFPFTPALVTFMKDTRRAEENYAEWLDTYLSRKKSLENGRRELEQLLQRTADRYGFSTQKPQETKLPSVDLQQIKSEFALEFWAKYGTYSESEIYNVVKAAIQCPIRFGALKG</sequence>
<keyword evidence="1" id="KW-0175">Coiled coil</keyword>
<keyword evidence="4" id="KW-1185">Reference proteome</keyword>